<keyword evidence="1" id="KW-1133">Transmembrane helix</keyword>
<organism evidence="2 3">
    <name type="scientific">Aspergillus parasiticus</name>
    <dbReference type="NCBI Taxonomy" id="5067"/>
    <lineage>
        <taxon>Eukaryota</taxon>
        <taxon>Fungi</taxon>
        <taxon>Dikarya</taxon>
        <taxon>Ascomycota</taxon>
        <taxon>Pezizomycotina</taxon>
        <taxon>Eurotiomycetes</taxon>
        <taxon>Eurotiomycetidae</taxon>
        <taxon>Eurotiales</taxon>
        <taxon>Aspergillaceae</taxon>
        <taxon>Aspergillus</taxon>
        <taxon>Aspergillus subgen. Circumdati</taxon>
    </lineage>
</organism>
<proteinExistence type="predicted"/>
<protein>
    <submittedName>
        <fullName evidence="2">Uncharacterized protein</fullName>
    </submittedName>
</protein>
<sequence length="50" mass="5959">MSNGNYATRLSSNATNDPLPSTFYLFIYLFIYFYFFEERRGFCSCQIHVI</sequence>
<dbReference type="AlphaFoldDB" id="A0A5N6DD71"/>
<dbReference type="VEuPathDB" id="FungiDB:BDV34DRAFT_200095"/>
<feature type="non-terminal residue" evidence="2">
    <location>
        <position position="50"/>
    </location>
</feature>
<name>A0A5N6DD71_ASPPA</name>
<dbReference type="EMBL" id="ML734997">
    <property type="protein sequence ID" value="KAB8202957.1"/>
    <property type="molecule type" value="Genomic_DNA"/>
</dbReference>
<evidence type="ECO:0000256" key="1">
    <source>
        <dbReference type="SAM" id="Phobius"/>
    </source>
</evidence>
<evidence type="ECO:0000313" key="3">
    <source>
        <dbReference type="Proteomes" id="UP000326532"/>
    </source>
</evidence>
<keyword evidence="3" id="KW-1185">Reference proteome</keyword>
<dbReference type="Proteomes" id="UP000326532">
    <property type="component" value="Unassembled WGS sequence"/>
</dbReference>
<feature type="transmembrane region" description="Helical" evidence="1">
    <location>
        <begin position="19"/>
        <end position="36"/>
    </location>
</feature>
<keyword evidence="1" id="KW-0812">Transmembrane</keyword>
<gene>
    <name evidence="2" type="ORF">BDV34DRAFT_200095</name>
</gene>
<accession>A0A5N6DD71</accession>
<evidence type="ECO:0000313" key="2">
    <source>
        <dbReference type="EMBL" id="KAB8202957.1"/>
    </source>
</evidence>
<keyword evidence="1" id="KW-0472">Membrane</keyword>
<reference evidence="2 3" key="1">
    <citation type="submission" date="2019-04" db="EMBL/GenBank/DDBJ databases">
        <title>Fungal friends and foes A comparative genomics study of 23 Aspergillus species from section Flavi.</title>
        <authorList>
            <consortium name="DOE Joint Genome Institute"/>
            <person name="Kjaerbolling I."/>
            <person name="Vesth T.C."/>
            <person name="Frisvad J.C."/>
            <person name="Nybo J.L."/>
            <person name="Theobald S."/>
            <person name="Kildgaard S."/>
            <person name="Petersen T.I."/>
            <person name="Kuo A."/>
            <person name="Sato A."/>
            <person name="Lyhne E.K."/>
            <person name="Kogle M.E."/>
            <person name="Wiebenga A."/>
            <person name="Kun R.S."/>
            <person name="Lubbers R.J."/>
            <person name="Makela M.R."/>
            <person name="Barry K."/>
            <person name="Chovatia M."/>
            <person name="Clum A."/>
            <person name="Daum C."/>
            <person name="Haridas S."/>
            <person name="He G."/>
            <person name="LaButti K."/>
            <person name="Lipzen A."/>
            <person name="Mondo S."/>
            <person name="Pangilinan J."/>
            <person name="Riley R."/>
            <person name="Salamov A."/>
            <person name="Simmons B.A."/>
            <person name="Magnuson J.K."/>
            <person name="Henrissat B."/>
            <person name="Mortensen U.H."/>
            <person name="Larsen T.O."/>
            <person name="De vries R.P."/>
            <person name="Grigoriev I.V."/>
            <person name="Machida M."/>
            <person name="Baker S.E."/>
            <person name="Andersen M.R."/>
        </authorList>
    </citation>
    <scope>NUCLEOTIDE SEQUENCE [LARGE SCALE GENOMIC DNA]</scope>
    <source>
        <strain evidence="2 3">CBS 117618</strain>
    </source>
</reference>